<dbReference type="InterPro" id="IPR038763">
    <property type="entry name" value="DHH_sf"/>
</dbReference>
<dbReference type="SUPFAM" id="SSF75138">
    <property type="entry name" value="HprK N-terminal domain-like"/>
    <property type="match status" value="1"/>
</dbReference>
<dbReference type="SUPFAM" id="SSF54631">
    <property type="entry name" value="CBS-domain pair"/>
    <property type="match status" value="1"/>
</dbReference>
<dbReference type="InterPro" id="IPR046342">
    <property type="entry name" value="CBS_dom_sf"/>
</dbReference>
<dbReference type="Gene3D" id="3.10.580.10">
    <property type="entry name" value="CBS-domain"/>
    <property type="match status" value="1"/>
</dbReference>
<dbReference type="InterPro" id="IPR028979">
    <property type="entry name" value="Ser_kin/Pase_Hpr-like_N_sf"/>
</dbReference>
<comment type="catalytic activity">
    <reaction evidence="7">
        <text>diphosphate + H2O = 2 phosphate + H(+)</text>
        <dbReference type="Rhea" id="RHEA:24576"/>
        <dbReference type="ChEBI" id="CHEBI:15377"/>
        <dbReference type="ChEBI" id="CHEBI:15378"/>
        <dbReference type="ChEBI" id="CHEBI:33019"/>
        <dbReference type="ChEBI" id="CHEBI:43474"/>
        <dbReference type="EC" id="3.6.1.1"/>
    </reaction>
</comment>
<feature type="domain" description="CBS" evidence="9">
    <location>
        <begin position="256"/>
        <end position="314"/>
    </location>
</feature>
<dbReference type="Pfam" id="PF07085">
    <property type="entry name" value="DRTGG"/>
    <property type="match status" value="1"/>
</dbReference>
<organism evidence="10 12">
    <name type="scientific">Clostridium symbiosum</name>
    <name type="common">Bacteroides symbiosus</name>
    <dbReference type="NCBI Taxonomy" id="1512"/>
    <lineage>
        <taxon>Bacteria</taxon>
        <taxon>Bacillati</taxon>
        <taxon>Bacillota</taxon>
        <taxon>Clostridia</taxon>
        <taxon>Lachnospirales</taxon>
        <taxon>Lachnospiraceae</taxon>
        <taxon>Otoolea</taxon>
    </lineage>
</organism>
<sequence length="555" mass="61430">MTVDKTKKTIVIGHKNPDTDSICSAICYANLKQITSGGEYVPGRAGHVNSETQFVLDYFGMAAPKETQTVKTQVKDIEIRETKGVAKNISLKKAWNLMQDAGVVTIPAVTEDNVLEGLITVGDITRSYMNVYDSSILSKACTQYTNIIETLEGAMLIGDEREYFKEGKVLIAAANPDMMEYYIEKHDLVILGNRYESQLCAIEMEAGCIIVCEGAGVSMTIKKLAQERGCTVITTPYDTYTAARLINQSMPISFFMKTENLITFDTDDYIDDIKEVMASKRHRDFPILDKNGKYKGMISRRNLLGARGKNVILVDHNERSQAVDGMENANILEIIDHHRLGTVETMGPVFFRNQPLGCTATIIYQMYKEAGVTIENKIAGLLCSAIISDTLLFRSPTCTPVDKDAAMKLAAIAGIDVEQLANKMFAAGSKLKGKSDAEIFYQDFKRFTAGKIAFGVGQITSLNAGELNELKSRMLTYMDRAREDEKVDMMFFMLTNILTESTELICDGQGAKQLAGEAFHLGDEEMDKEEHIVSLPGVVSRKKQLVPGLMVATEQ</sequence>
<name>A0AAW6AY41_CLOSY</name>
<dbReference type="GO" id="GO:0046872">
    <property type="term" value="F:metal ion binding"/>
    <property type="evidence" value="ECO:0007669"/>
    <property type="project" value="UniProtKB-KW"/>
</dbReference>
<dbReference type="Proteomes" id="UP001203136">
    <property type="component" value="Unassembled WGS sequence"/>
</dbReference>
<dbReference type="FunFam" id="3.90.1640.10:FF:000001">
    <property type="entry name" value="Probable manganese-dependent inorganic pyrophosphatase"/>
    <property type="match status" value="1"/>
</dbReference>
<evidence type="ECO:0000256" key="7">
    <source>
        <dbReference type="ARBA" id="ARBA00047820"/>
    </source>
</evidence>
<evidence type="ECO:0000256" key="1">
    <source>
        <dbReference type="ARBA" id="ARBA00001936"/>
    </source>
</evidence>
<dbReference type="EMBL" id="JAQLGM010000035">
    <property type="protein sequence ID" value="MDB2001264.1"/>
    <property type="molecule type" value="Genomic_DNA"/>
</dbReference>
<dbReference type="InterPro" id="IPR000644">
    <property type="entry name" value="CBS_dom"/>
</dbReference>
<dbReference type="RefSeq" id="WP_003503299.1">
    <property type="nucleotide sequence ID" value="NZ_BAABZD010000006.1"/>
</dbReference>
<accession>A0AAW6AY41</accession>
<evidence type="ECO:0000259" key="9">
    <source>
        <dbReference type="PROSITE" id="PS51371"/>
    </source>
</evidence>
<dbReference type="Gene3D" id="3.40.1390.20">
    <property type="entry name" value="HprK N-terminal domain-like"/>
    <property type="match status" value="1"/>
</dbReference>
<protein>
    <recommendedName>
        <fullName evidence="2">inorganic diphosphatase</fullName>
        <ecNumber evidence="2">3.6.1.1</ecNumber>
    </recommendedName>
    <alternativeName>
        <fullName evidence="6">Pyrophosphate phospho-hydrolase</fullName>
    </alternativeName>
</protein>
<keyword evidence="5" id="KW-0464">Manganese</keyword>
<gene>
    <name evidence="10" type="ORF">K5I21_20885</name>
    <name evidence="11" type="ORF">PM006_13730</name>
</gene>
<evidence type="ECO:0000256" key="4">
    <source>
        <dbReference type="ARBA" id="ARBA00022801"/>
    </source>
</evidence>
<dbReference type="EMBL" id="JAINVB010000001">
    <property type="protein sequence ID" value="MCK0088278.1"/>
    <property type="molecule type" value="Genomic_DNA"/>
</dbReference>
<dbReference type="NCBIfam" id="NF011443">
    <property type="entry name" value="PRK14869.1-5"/>
    <property type="match status" value="1"/>
</dbReference>
<dbReference type="NCBIfam" id="NF011442">
    <property type="entry name" value="PRK14869.1-4"/>
    <property type="match status" value="1"/>
</dbReference>
<evidence type="ECO:0000256" key="2">
    <source>
        <dbReference type="ARBA" id="ARBA00012146"/>
    </source>
</evidence>
<dbReference type="GO" id="GO:0004427">
    <property type="term" value="F:inorganic diphosphate phosphatase activity"/>
    <property type="evidence" value="ECO:0007669"/>
    <property type="project" value="UniProtKB-EC"/>
</dbReference>
<dbReference type="PANTHER" id="PTHR12112:SF22">
    <property type="entry name" value="MANGANESE-DEPENDENT INORGANIC PYROPHOSPHATASE-RELATED"/>
    <property type="match status" value="1"/>
</dbReference>
<dbReference type="Gene3D" id="3.90.1640.10">
    <property type="entry name" value="inorganic pyrophosphatase (n-terminal core)"/>
    <property type="match status" value="1"/>
</dbReference>
<comment type="cofactor">
    <cofactor evidence="1">
        <name>Mn(2+)</name>
        <dbReference type="ChEBI" id="CHEBI:29035"/>
    </cofactor>
</comment>
<dbReference type="Pfam" id="PF01368">
    <property type="entry name" value="DHH"/>
    <property type="match status" value="1"/>
</dbReference>
<proteinExistence type="predicted"/>
<dbReference type="Pfam" id="PF00571">
    <property type="entry name" value="CBS"/>
    <property type="match status" value="2"/>
</dbReference>
<dbReference type="InterPro" id="IPR004097">
    <property type="entry name" value="DHHA2"/>
</dbReference>
<dbReference type="SMART" id="SM01131">
    <property type="entry name" value="DHHA2"/>
    <property type="match status" value="1"/>
</dbReference>
<evidence type="ECO:0000313" key="12">
    <source>
        <dbReference type="Proteomes" id="UP001203136"/>
    </source>
</evidence>
<reference evidence="11" key="2">
    <citation type="submission" date="2023-01" db="EMBL/GenBank/DDBJ databases">
        <title>Human gut microbiome strain richness.</title>
        <authorList>
            <person name="Chen-Liaw A."/>
        </authorList>
    </citation>
    <scope>NUCLEOTIDE SEQUENCE</scope>
    <source>
        <strain evidence="11">B1_m1001713B170214d0_201011</strain>
    </source>
</reference>
<dbReference type="PANTHER" id="PTHR12112">
    <property type="entry name" value="BNIP - RELATED"/>
    <property type="match status" value="1"/>
</dbReference>
<dbReference type="AlphaFoldDB" id="A0AAW6AY41"/>
<keyword evidence="8" id="KW-0129">CBS domain</keyword>
<evidence type="ECO:0000256" key="5">
    <source>
        <dbReference type="ARBA" id="ARBA00023211"/>
    </source>
</evidence>
<dbReference type="GO" id="GO:0005737">
    <property type="term" value="C:cytoplasm"/>
    <property type="evidence" value="ECO:0007669"/>
    <property type="project" value="InterPro"/>
</dbReference>
<evidence type="ECO:0000256" key="6">
    <source>
        <dbReference type="ARBA" id="ARBA00032535"/>
    </source>
</evidence>
<evidence type="ECO:0000256" key="8">
    <source>
        <dbReference type="PROSITE-ProRule" id="PRU00703"/>
    </source>
</evidence>
<evidence type="ECO:0000256" key="3">
    <source>
        <dbReference type="ARBA" id="ARBA00022723"/>
    </source>
</evidence>
<dbReference type="GeneID" id="57968704"/>
<dbReference type="InterPro" id="IPR001667">
    <property type="entry name" value="DDH_dom"/>
</dbReference>
<dbReference type="InterPro" id="IPR038222">
    <property type="entry name" value="DHHA2_dom_sf"/>
</dbReference>
<evidence type="ECO:0000313" key="11">
    <source>
        <dbReference type="EMBL" id="MDB2001264.1"/>
    </source>
</evidence>
<dbReference type="SMART" id="SM00116">
    <property type="entry name" value="CBS"/>
    <property type="match status" value="2"/>
</dbReference>
<dbReference type="InterPro" id="IPR010766">
    <property type="entry name" value="DRTGG"/>
</dbReference>
<dbReference type="SUPFAM" id="SSF64182">
    <property type="entry name" value="DHH phosphoesterases"/>
    <property type="match status" value="1"/>
</dbReference>
<evidence type="ECO:0000313" key="10">
    <source>
        <dbReference type="EMBL" id="MCK0088278.1"/>
    </source>
</evidence>
<dbReference type="Proteomes" id="UP001300871">
    <property type="component" value="Unassembled WGS sequence"/>
</dbReference>
<keyword evidence="3" id="KW-0479">Metal-binding</keyword>
<dbReference type="PROSITE" id="PS51371">
    <property type="entry name" value="CBS"/>
    <property type="match status" value="1"/>
</dbReference>
<comment type="caution">
    <text evidence="10">The sequence shown here is derived from an EMBL/GenBank/DDBJ whole genome shotgun (WGS) entry which is preliminary data.</text>
</comment>
<dbReference type="Gene3D" id="3.10.310.20">
    <property type="entry name" value="DHHA2 domain"/>
    <property type="match status" value="1"/>
</dbReference>
<reference evidence="10" key="1">
    <citation type="journal article" date="2022" name="Cell Host Microbe">
        <title>Colonization of the live biotherapeutic product VE303 and modulation of the microbiota and metabolites in healthy volunteers.</title>
        <authorList>
            <person name="Dsouza M."/>
            <person name="Menon R."/>
            <person name="Crossette E."/>
            <person name="Bhattarai S.K."/>
            <person name="Schneider J."/>
            <person name="Kim Y.G."/>
            <person name="Reddy S."/>
            <person name="Caballero S."/>
            <person name="Felix C."/>
            <person name="Cornacchione L."/>
            <person name="Hendrickson J."/>
            <person name="Watson A.R."/>
            <person name="Minot S.S."/>
            <person name="Greenfield N."/>
            <person name="Schopf L."/>
            <person name="Szabady R."/>
            <person name="Patarroyo J."/>
            <person name="Smith W."/>
            <person name="Harrison P."/>
            <person name="Kuijper E.J."/>
            <person name="Kelly C.P."/>
            <person name="Olle B."/>
            <person name="Bobilev D."/>
            <person name="Silber J.L."/>
            <person name="Bucci V."/>
            <person name="Roberts B."/>
            <person name="Faith J."/>
            <person name="Norman J.M."/>
        </authorList>
    </citation>
    <scope>NUCLEOTIDE SEQUENCE</scope>
    <source>
        <strain evidence="10">VE303-04</strain>
    </source>
</reference>
<dbReference type="EC" id="3.6.1.1" evidence="2"/>
<dbReference type="Pfam" id="PF02833">
    <property type="entry name" value="DHHA2"/>
    <property type="match status" value="1"/>
</dbReference>
<keyword evidence="4 10" id="KW-0378">Hydrolase</keyword>